<evidence type="ECO:0000313" key="2">
    <source>
        <dbReference type="Proteomes" id="UP000274556"/>
    </source>
</evidence>
<reference evidence="1 2" key="1">
    <citation type="submission" date="2018-10" db="EMBL/GenBank/DDBJ databases">
        <title>Genomic Encyclopedia of Archaeal and Bacterial Type Strains, Phase II (KMG-II): from individual species to whole genera.</title>
        <authorList>
            <person name="Goeker M."/>
        </authorList>
    </citation>
    <scope>NUCLEOTIDE SEQUENCE [LARGE SCALE GENOMIC DNA]</scope>
    <source>
        <strain evidence="1 2">DSM 235</strain>
    </source>
</reference>
<dbReference type="RefSeq" id="WP_120798624.1">
    <property type="nucleotide sequence ID" value="NZ_RBXL01000001.1"/>
</dbReference>
<gene>
    <name evidence="1" type="ORF">BDD21_4039</name>
</gene>
<accession>A0A495VB72</accession>
<dbReference type="AlphaFoldDB" id="A0A495VB72"/>
<keyword evidence="2" id="KW-1185">Reference proteome</keyword>
<proteinExistence type="predicted"/>
<name>A0A495VB72_9GAMM</name>
<organism evidence="1 2">
    <name type="scientific">Thiocapsa rosea</name>
    <dbReference type="NCBI Taxonomy" id="69360"/>
    <lineage>
        <taxon>Bacteria</taxon>
        <taxon>Pseudomonadati</taxon>
        <taxon>Pseudomonadota</taxon>
        <taxon>Gammaproteobacteria</taxon>
        <taxon>Chromatiales</taxon>
        <taxon>Chromatiaceae</taxon>
        <taxon>Thiocapsa</taxon>
    </lineage>
</organism>
<dbReference type="OrthoDB" id="5774693at2"/>
<sequence>MTFAEAIKRGIPLQVVLPDRRRPFDLDRRSVAEIFLAETKLGAAVIGLEPFWCEMPILKV</sequence>
<dbReference type="EMBL" id="RBXL01000001">
    <property type="protein sequence ID" value="RKT46524.1"/>
    <property type="molecule type" value="Genomic_DNA"/>
</dbReference>
<dbReference type="Proteomes" id="UP000274556">
    <property type="component" value="Unassembled WGS sequence"/>
</dbReference>
<protein>
    <submittedName>
        <fullName evidence="1">Uncharacterized protein</fullName>
    </submittedName>
</protein>
<evidence type="ECO:0000313" key="1">
    <source>
        <dbReference type="EMBL" id="RKT46524.1"/>
    </source>
</evidence>
<comment type="caution">
    <text evidence="1">The sequence shown here is derived from an EMBL/GenBank/DDBJ whole genome shotgun (WGS) entry which is preliminary data.</text>
</comment>